<evidence type="ECO:0000313" key="14">
    <source>
        <dbReference type="Proteomes" id="UP000015380"/>
    </source>
</evidence>
<evidence type="ECO:0000256" key="5">
    <source>
        <dbReference type="ARBA" id="ARBA00022519"/>
    </source>
</evidence>
<keyword evidence="4" id="KW-0488">Methylation</keyword>
<organism evidence="13 14">
    <name type="scientific">Cycloclasticus zancles 78-ME</name>
    <dbReference type="NCBI Taxonomy" id="1198232"/>
    <lineage>
        <taxon>Bacteria</taxon>
        <taxon>Pseudomonadati</taxon>
        <taxon>Pseudomonadota</taxon>
        <taxon>Gammaproteobacteria</taxon>
        <taxon>Thiotrichales</taxon>
        <taxon>Piscirickettsiaceae</taxon>
        <taxon>Cycloclasticus</taxon>
    </lineage>
</organism>
<comment type="subcellular location">
    <subcellularLocation>
        <location evidence="1">Cell inner membrane</location>
        <topology evidence="1">Single-pass membrane protein</topology>
    </subcellularLocation>
</comment>
<keyword evidence="14" id="KW-1185">Reference proteome</keyword>
<dbReference type="InterPro" id="IPR012902">
    <property type="entry name" value="N_methyl_site"/>
</dbReference>
<keyword evidence="8 11" id="KW-0472">Membrane</keyword>
<keyword evidence="3" id="KW-1003">Cell membrane</keyword>
<dbReference type="Proteomes" id="UP000015380">
    <property type="component" value="Chromosome"/>
</dbReference>
<dbReference type="SUPFAM" id="SSF54523">
    <property type="entry name" value="Pili subunits"/>
    <property type="match status" value="1"/>
</dbReference>
<evidence type="ECO:0000256" key="1">
    <source>
        <dbReference type="ARBA" id="ARBA00004377"/>
    </source>
</evidence>
<dbReference type="PATRIC" id="fig|1198232.3.peg.74"/>
<evidence type="ECO:0000256" key="8">
    <source>
        <dbReference type="ARBA" id="ARBA00023136"/>
    </source>
</evidence>
<reference evidence="13 14" key="1">
    <citation type="submission" date="2013-05" db="EMBL/GenBank/DDBJ databases">
        <title>Between feast and famine: a lifestyle of most important marine PAH-degrading bacterium Cycloclasticus sp. 7ME.</title>
        <authorList>
            <person name="Yakimov M.M."/>
            <person name="Messina E."/>
            <person name="Genovese M."/>
            <person name="Denaro R."/>
            <person name="Crisafi F."/>
            <person name="Russo D."/>
            <person name="Cappello S."/>
            <person name="Santisi S."/>
            <person name="Smedile F."/>
            <person name="Golyshina O.V."/>
            <person name="Tran H."/>
            <person name="Pieper D.H."/>
            <person name="Golyshin P.N."/>
            <person name="Giuliano L."/>
        </authorList>
    </citation>
    <scope>NUCLEOTIDE SEQUENCE [LARGE SCALE GENOMIC DNA]</scope>
    <source>
        <strain evidence="13 14">78-ME</strain>
    </source>
</reference>
<evidence type="ECO:0000256" key="4">
    <source>
        <dbReference type="ARBA" id="ARBA00022481"/>
    </source>
</evidence>
<feature type="domain" description="General secretion pathway GspH" evidence="12">
    <location>
        <begin position="51"/>
        <end position="180"/>
    </location>
</feature>
<feature type="transmembrane region" description="Helical" evidence="11">
    <location>
        <begin position="21"/>
        <end position="39"/>
    </location>
</feature>
<protein>
    <recommendedName>
        <fullName evidence="2">Type II secretion system protein H</fullName>
    </recommendedName>
    <alternativeName>
        <fullName evidence="10">General secretion pathway protein H</fullName>
    </alternativeName>
</protein>
<dbReference type="GO" id="GO:0015628">
    <property type="term" value="P:protein secretion by the type II secretion system"/>
    <property type="evidence" value="ECO:0007669"/>
    <property type="project" value="InterPro"/>
</dbReference>
<name>S5T3S0_9GAMM</name>
<evidence type="ECO:0000256" key="9">
    <source>
        <dbReference type="ARBA" id="ARBA00025772"/>
    </source>
</evidence>
<dbReference type="RefSeq" id="WP_020931787.1">
    <property type="nucleotide sequence ID" value="NC_021917.1"/>
</dbReference>
<keyword evidence="5" id="KW-0997">Cell inner membrane</keyword>
<sequence>MKIHQQHISLKPPQGFTLIELLTTVIIAGILLAIAVPSYQEFIRKNHTITQTNNLVSSLNLARSEAIKRGIQVTIRRKGIASQVWDTGWDVFTDINGDGTLTDDADINLCETGEDCLLRTYGALPNGYTLRTGANYDDWVAYLPSGLSTSSGGLANDTFRVCADNVDTAKSKSIRISVSGRPRTSTGTATCP</sequence>
<dbReference type="Gene3D" id="3.55.40.10">
    <property type="entry name" value="minor pseudopilin epsh domain"/>
    <property type="match status" value="1"/>
</dbReference>
<evidence type="ECO:0000256" key="3">
    <source>
        <dbReference type="ARBA" id="ARBA00022475"/>
    </source>
</evidence>
<evidence type="ECO:0000256" key="10">
    <source>
        <dbReference type="ARBA" id="ARBA00030775"/>
    </source>
</evidence>
<dbReference type="HOGENOM" id="CLU_084761_4_1_6"/>
<keyword evidence="7 11" id="KW-1133">Transmembrane helix</keyword>
<dbReference type="InterPro" id="IPR022346">
    <property type="entry name" value="T2SS_GspH"/>
</dbReference>
<dbReference type="KEGG" id="cza:CYCME_0072"/>
<dbReference type="PROSITE" id="PS00409">
    <property type="entry name" value="PROKAR_NTER_METHYL"/>
    <property type="match status" value="1"/>
</dbReference>
<evidence type="ECO:0000256" key="2">
    <source>
        <dbReference type="ARBA" id="ARBA00021549"/>
    </source>
</evidence>
<dbReference type="eggNOG" id="COG4970">
    <property type="taxonomic scope" value="Bacteria"/>
</dbReference>
<dbReference type="Pfam" id="PF07963">
    <property type="entry name" value="N_methyl"/>
    <property type="match status" value="1"/>
</dbReference>
<dbReference type="EMBL" id="CP005996">
    <property type="protein sequence ID" value="AGS38416.1"/>
    <property type="molecule type" value="Genomic_DNA"/>
</dbReference>
<evidence type="ECO:0000313" key="13">
    <source>
        <dbReference type="EMBL" id="AGS38416.1"/>
    </source>
</evidence>
<dbReference type="AlphaFoldDB" id="S5T3S0"/>
<dbReference type="Pfam" id="PF12019">
    <property type="entry name" value="GspH"/>
    <property type="match status" value="1"/>
</dbReference>
<evidence type="ECO:0000259" key="12">
    <source>
        <dbReference type="Pfam" id="PF12019"/>
    </source>
</evidence>
<evidence type="ECO:0000256" key="6">
    <source>
        <dbReference type="ARBA" id="ARBA00022692"/>
    </source>
</evidence>
<dbReference type="InterPro" id="IPR045584">
    <property type="entry name" value="Pilin-like"/>
</dbReference>
<dbReference type="GO" id="GO:0015627">
    <property type="term" value="C:type II protein secretion system complex"/>
    <property type="evidence" value="ECO:0007669"/>
    <property type="project" value="InterPro"/>
</dbReference>
<accession>S5T3S0</accession>
<keyword evidence="6 11" id="KW-0812">Transmembrane</keyword>
<dbReference type="NCBIfam" id="TIGR02532">
    <property type="entry name" value="IV_pilin_GFxxxE"/>
    <property type="match status" value="1"/>
</dbReference>
<dbReference type="GO" id="GO:0005886">
    <property type="term" value="C:plasma membrane"/>
    <property type="evidence" value="ECO:0007669"/>
    <property type="project" value="UniProtKB-SubCell"/>
</dbReference>
<comment type="similarity">
    <text evidence="9">Belongs to the GSP H family.</text>
</comment>
<reference evidence="14" key="2">
    <citation type="journal article" date="2016" name="Environ. Microbiol. Rep.">
        <title>Analysis of defence systems and a conjugative IncP-1 plasmid in the marine polyaromatic hydrocarbons-degrading bacterium Cycloclasticus sp. 78-ME.</title>
        <authorList>
            <person name="Yakimov M.M."/>
            <person name="Crisafi F."/>
            <person name="Messina E."/>
            <person name="Smedile F."/>
            <person name="Lopatina A."/>
            <person name="Denaro R."/>
            <person name="Pieper D.H."/>
            <person name="Golyshin P.N."/>
            <person name="Giuliano L."/>
        </authorList>
    </citation>
    <scope>NUCLEOTIDE SEQUENCE [LARGE SCALE GENOMIC DNA]</scope>
    <source>
        <strain evidence="14">78-ME</strain>
    </source>
</reference>
<evidence type="ECO:0000256" key="7">
    <source>
        <dbReference type="ARBA" id="ARBA00022989"/>
    </source>
</evidence>
<proteinExistence type="inferred from homology"/>
<evidence type="ECO:0000256" key="11">
    <source>
        <dbReference type="SAM" id="Phobius"/>
    </source>
</evidence>
<gene>
    <name evidence="13" type="ORF">CYCME_0072</name>
</gene>